<evidence type="ECO:0000256" key="3">
    <source>
        <dbReference type="ARBA" id="ARBA00022723"/>
    </source>
</evidence>
<dbReference type="InterPro" id="IPR008922">
    <property type="entry name" value="Di-copper_centre_dom_sf"/>
</dbReference>
<feature type="signal peptide" evidence="8">
    <location>
        <begin position="1"/>
        <end position="17"/>
    </location>
</feature>
<dbReference type="Gene3D" id="1.10.1280.10">
    <property type="entry name" value="Di-copper center containing domain from catechol oxidase"/>
    <property type="match status" value="1"/>
</dbReference>
<dbReference type="GO" id="GO:0004503">
    <property type="term" value="F:tyrosinase activity"/>
    <property type="evidence" value="ECO:0007669"/>
    <property type="project" value="UniProtKB-EC"/>
</dbReference>
<evidence type="ECO:0000259" key="9">
    <source>
        <dbReference type="PROSITE" id="PS00498"/>
    </source>
</evidence>
<evidence type="ECO:0000256" key="5">
    <source>
        <dbReference type="ARBA" id="ARBA00023101"/>
    </source>
</evidence>
<keyword evidence="4" id="KW-0186">Copper</keyword>
<dbReference type="Pfam" id="PF00264">
    <property type="entry name" value="Tyrosinase"/>
    <property type="match status" value="1"/>
</dbReference>
<dbReference type="PROSITE" id="PS00498">
    <property type="entry name" value="TYROSINASE_2"/>
    <property type="match status" value="1"/>
</dbReference>
<evidence type="ECO:0000256" key="1">
    <source>
        <dbReference type="ARBA" id="ARBA00009928"/>
    </source>
</evidence>
<sequence length="552" mass="61518">MLPKTVLISVFFALTSALDQKVATIGAWPASQDGAVPIRQNINKLHADGGPQWDLYIQALRMMQDANEDDPFSYFQLAGIHGLPFIEWGNTGGRNNATGWGGYCPHGEAMFLPWHRPYIVLYEQIVVNNARAIAETYPEAQREIYRNAADQLRVPFWDWGVDGKVPDAVVPEMITIKASRDGTVKDVTIPNPLATFVYPKSYGAGKYGPPPIETERVLRCQAPYSFPATANANLQRRNYRQRVYDVFSRAETFDSFGTVGNKGISLESLHNNIHWDAACDHALVAPSTSGFDPIFFLHHANVDRLWAYWGAMKGDEGSLIQPYVGGPRWSTPNGTTINPDTTLQPFFDQNNQWYTIKSVADVDAFGYTYEGLEFWRKSDEQMKEDATTIINTLYGPRTPKVRRGGSLIPRASDNTRLFAEISVEASELKDRPCEIEITVKGYKANSIVVLAHPVSGPVYGGFSLDEDESANTFSAQSVEETVSSLDDNMQIAIIKPDGTRLDASQILSLQVDIEEVDVTPRQKDTEMPVVSLPRVHEAVRAGKKLPNKRRNL</sequence>
<feature type="domain" description="Tyrosinase copper-binding" evidence="9">
    <location>
        <begin position="292"/>
        <end position="303"/>
    </location>
</feature>
<feature type="chain" id="PRO_5001978835" description="tyrosinase" evidence="8">
    <location>
        <begin position="18"/>
        <end position="552"/>
    </location>
</feature>
<organism evidence="10 11">
    <name type="scientific">[Torrubiella] hemipterigena</name>
    <dbReference type="NCBI Taxonomy" id="1531966"/>
    <lineage>
        <taxon>Eukaryota</taxon>
        <taxon>Fungi</taxon>
        <taxon>Dikarya</taxon>
        <taxon>Ascomycota</taxon>
        <taxon>Pezizomycotina</taxon>
        <taxon>Sordariomycetes</taxon>
        <taxon>Hypocreomycetidae</taxon>
        <taxon>Hypocreales</taxon>
        <taxon>Clavicipitaceae</taxon>
        <taxon>Clavicipitaceae incertae sedis</taxon>
        <taxon>'Torrubiella' clade</taxon>
    </lineage>
</organism>
<dbReference type="PANTHER" id="PTHR11474">
    <property type="entry name" value="TYROSINASE FAMILY MEMBER"/>
    <property type="match status" value="1"/>
</dbReference>
<evidence type="ECO:0000313" key="11">
    <source>
        <dbReference type="Proteomes" id="UP000039046"/>
    </source>
</evidence>
<dbReference type="STRING" id="1531966.A0A0A1T3I6"/>
<evidence type="ECO:0000256" key="7">
    <source>
        <dbReference type="ARBA" id="ARBA00048881"/>
    </source>
</evidence>
<evidence type="ECO:0000256" key="2">
    <source>
        <dbReference type="ARBA" id="ARBA00011906"/>
    </source>
</evidence>
<dbReference type="OrthoDB" id="6132182at2759"/>
<proteinExistence type="inferred from homology"/>
<evidence type="ECO:0000256" key="4">
    <source>
        <dbReference type="ARBA" id="ARBA00023008"/>
    </source>
</evidence>
<dbReference type="PRINTS" id="PR00092">
    <property type="entry name" value="TYROSINASE"/>
</dbReference>
<dbReference type="InterPro" id="IPR002227">
    <property type="entry name" value="Tyrosinase_Cu-bd"/>
</dbReference>
<keyword evidence="11" id="KW-1185">Reference proteome</keyword>
<evidence type="ECO:0000313" key="10">
    <source>
        <dbReference type="EMBL" id="CEJ91721.1"/>
    </source>
</evidence>
<protein>
    <recommendedName>
        <fullName evidence="2">tyrosinase</fullName>
        <ecNumber evidence="2">1.14.18.1</ecNumber>
    </recommendedName>
</protein>
<evidence type="ECO:0000256" key="6">
    <source>
        <dbReference type="ARBA" id="ARBA00048233"/>
    </source>
</evidence>
<accession>A0A0A1T3I6</accession>
<comment type="catalytic activity">
    <reaction evidence="6">
        <text>2 L-dopa + O2 = 2 L-dopaquinone + 2 H2O</text>
        <dbReference type="Rhea" id="RHEA:34287"/>
        <dbReference type="ChEBI" id="CHEBI:15377"/>
        <dbReference type="ChEBI" id="CHEBI:15379"/>
        <dbReference type="ChEBI" id="CHEBI:57504"/>
        <dbReference type="ChEBI" id="CHEBI:57924"/>
        <dbReference type="EC" id="1.14.18.1"/>
    </reaction>
</comment>
<dbReference type="GO" id="GO:0046872">
    <property type="term" value="F:metal ion binding"/>
    <property type="evidence" value="ECO:0007669"/>
    <property type="project" value="UniProtKB-KW"/>
</dbReference>
<gene>
    <name evidence="10" type="ORF">VHEMI07414</name>
</gene>
<dbReference type="Proteomes" id="UP000039046">
    <property type="component" value="Unassembled WGS sequence"/>
</dbReference>
<evidence type="ECO:0000256" key="8">
    <source>
        <dbReference type="SAM" id="SignalP"/>
    </source>
</evidence>
<keyword evidence="8" id="KW-0732">Signal</keyword>
<dbReference type="GO" id="GO:0042438">
    <property type="term" value="P:melanin biosynthetic process"/>
    <property type="evidence" value="ECO:0007669"/>
    <property type="project" value="UniProtKB-KW"/>
</dbReference>
<comment type="similarity">
    <text evidence="1">Belongs to the tyrosinase family.</text>
</comment>
<keyword evidence="5" id="KW-0470">Melanin biosynthesis</keyword>
<keyword evidence="3" id="KW-0479">Metal-binding</keyword>
<comment type="catalytic activity">
    <reaction evidence="7">
        <text>L-tyrosine + O2 = L-dopaquinone + H2O</text>
        <dbReference type="Rhea" id="RHEA:18117"/>
        <dbReference type="ChEBI" id="CHEBI:15377"/>
        <dbReference type="ChEBI" id="CHEBI:15379"/>
        <dbReference type="ChEBI" id="CHEBI:57924"/>
        <dbReference type="ChEBI" id="CHEBI:58315"/>
        <dbReference type="EC" id="1.14.18.1"/>
    </reaction>
</comment>
<dbReference type="EC" id="1.14.18.1" evidence="2"/>
<dbReference type="HOGENOM" id="CLU_013691_2_0_1"/>
<dbReference type="EMBL" id="CDHN01000004">
    <property type="protein sequence ID" value="CEJ91721.1"/>
    <property type="molecule type" value="Genomic_DNA"/>
</dbReference>
<dbReference type="InterPro" id="IPR050316">
    <property type="entry name" value="Tyrosinase/Hemocyanin"/>
</dbReference>
<reference evidence="10 11" key="1">
    <citation type="journal article" date="2015" name="Genome Announc.">
        <title>Draft Genome Sequence and Gene Annotation of the Entomopathogenic Fungus Verticillium hemipterigenum.</title>
        <authorList>
            <person name="Horn F."/>
            <person name="Habel A."/>
            <person name="Scharf D.H."/>
            <person name="Dworschak J."/>
            <person name="Brakhage A.A."/>
            <person name="Guthke R."/>
            <person name="Hertweck C."/>
            <person name="Linde J."/>
        </authorList>
    </citation>
    <scope>NUCLEOTIDE SEQUENCE [LARGE SCALE GENOMIC DNA]</scope>
</reference>
<dbReference type="AlphaFoldDB" id="A0A0A1T3I6"/>
<dbReference type="PANTHER" id="PTHR11474:SF76">
    <property type="entry name" value="SHKT DOMAIN-CONTAINING PROTEIN"/>
    <property type="match status" value="1"/>
</dbReference>
<name>A0A0A1T3I6_9HYPO</name>
<dbReference type="SUPFAM" id="SSF48056">
    <property type="entry name" value="Di-copper centre-containing domain"/>
    <property type="match status" value="1"/>
</dbReference>